<accession>A0A7J6WNQ9</accession>
<dbReference type="InterPro" id="IPR045218">
    <property type="entry name" value="DA1-like"/>
</dbReference>
<evidence type="ECO:0000259" key="4">
    <source>
        <dbReference type="PROSITE" id="PS50023"/>
    </source>
</evidence>
<sequence>MAVEKIKNPCPSSHSSFFLVLQKETVRATRLLLLSSNSEKSTYTNCERQKKQHQVSNCSFELRICADCNREIGHGRYLSYDGSFYHLECFRCHACNLPISDTEFSMSGVYPYHKSCYKEQYHPKVFARTLPTFRRIVSNQELFLSSASSN</sequence>
<dbReference type="OrthoDB" id="755659at2759"/>
<dbReference type="AlphaFoldDB" id="A0A7J6WNQ9"/>
<name>A0A7J6WNQ9_THATH</name>
<keyword evidence="6" id="KW-1185">Reference proteome</keyword>
<gene>
    <name evidence="5" type="ORF">FRX31_012651</name>
</gene>
<protein>
    <submittedName>
        <fullName evidence="5">Da1-related</fullName>
    </submittedName>
</protein>
<dbReference type="SUPFAM" id="SSF57716">
    <property type="entry name" value="Glucocorticoid receptor-like (DNA-binding domain)"/>
    <property type="match status" value="1"/>
</dbReference>
<dbReference type="InterPro" id="IPR001781">
    <property type="entry name" value="Znf_LIM"/>
</dbReference>
<dbReference type="CDD" id="cd09396">
    <property type="entry name" value="LIM_DA1"/>
    <property type="match status" value="1"/>
</dbReference>
<dbReference type="PROSITE" id="PS50023">
    <property type="entry name" value="LIM_DOMAIN_2"/>
    <property type="match status" value="1"/>
</dbReference>
<evidence type="ECO:0000313" key="5">
    <source>
        <dbReference type="EMBL" id="KAF5197762.1"/>
    </source>
</evidence>
<evidence type="ECO:0000256" key="1">
    <source>
        <dbReference type="ARBA" id="ARBA00022723"/>
    </source>
</evidence>
<evidence type="ECO:0000256" key="3">
    <source>
        <dbReference type="PROSITE-ProRule" id="PRU00125"/>
    </source>
</evidence>
<organism evidence="5 6">
    <name type="scientific">Thalictrum thalictroides</name>
    <name type="common">Rue-anemone</name>
    <name type="synonym">Anemone thalictroides</name>
    <dbReference type="NCBI Taxonomy" id="46969"/>
    <lineage>
        <taxon>Eukaryota</taxon>
        <taxon>Viridiplantae</taxon>
        <taxon>Streptophyta</taxon>
        <taxon>Embryophyta</taxon>
        <taxon>Tracheophyta</taxon>
        <taxon>Spermatophyta</taxon>
        <taxon>Magnoliopsida</taxon>
        <taxon>Ranunculales</taxon>
        <taxon>Ranunculaceae</taxon>
        <taxon>Thalictroideae</taxon>
        <taxon>Thalictrum</taxon>
    </lineage>
</organism>
<dbReference type="GO" id="GO:0043130">
    <property type="term" value="F:ubiquitin binding"/>
    <property type="evidence" value="ECO:0007669"/>
    <property type="project" value="TreeGrafter"/>
</dbReference>
<evidence type="ECO:0000313" key="6">
    <source>
        <dbReference type="Proteomes" id="UP000554482"/>
    </source>
</evidence>
<dbReference type="PANTHER" id="PTHR24209">
    <property type="entry name" value="PROTEIN DA1-RELATED 2"/>
    <property type="match status" value="1"/>
</dbReference>
<dbReference type="Gene3D" id="2.10.110.10">
    <property type="entry name" value="Cysteine Rich Protein"/>
    <property type="match status" value="1"/>
</dbReference>
<feature type="domain" description="LIM zinc-binding" evidence="4">
    <location>
        <begin position="63"/>
        <end position="123"/>
    </location>
</feature>
<evidence type="ECO:0000256" key="2">
    <source>
        <dbReference type="ARBA" id="ARBA00022833"/>
    </source>
</evidence>
<keyword evidence="1 3" id="KW-0479">Metal-binding</keyword>
<dbReference type="Proteomes" id="UP000554482">
    <property type="component" value="Unassembled WGS sequence"/>
</dbReference>
<keyword evidence="2 3" id="KW-0862">Zinc</keyword>
<reference evidence="5 6" key="1">
    <citation type="submission" date="2020-06" db="EMBL/GenBank/DDBJ databases">
        <title>Transcriptomic and genomic resources for Thalictrum thalictroides and T. hernandezii: Facilitating candidate gene discovery in an emerging model plant lineage.</title>
        <authorList>
            <person name="Arias T."/>
            <person name="Riano-Pachon D.M."/>
            <person name="Di Stilio V.S."/>
        </authorList>
    </citation>
    <scope>NUCLEOTIDE SEQUENCE [LARGE SCALE GENOMIC DNA]</scope>
    <source>
        <strain evidence="6">cv. WT478/WT964</strain>
        <tissue evidence="5">Leaves</tissue>
    </source>
</reference>
<dbReference type="PROSITE" id="PS00478">
    <property type="entry name" value="LIM_DOMAIN_1"/>
    <property type="match status" value="1"/>
</dbReference>
<dbReference type="EMBL" id="JABWDY010014257">
    <property type="protein sequence ID" value="KAF5197762.1"/>
    <property type="molecule type" value="Genomic_DNA"/>
</dbReference>
<comment type="caution">
    <text evidence="5">The sequence shown here is derived from an EMBL/GenBank/DDBJ whole genome shotgun (WGS) entry which is preliminary data.</text>
</comment>
<dbReference type="GO" id="GO:0046872">
    <property type="term" value="F:metal ion binding"/>
    <property type="evidence" value="ECO:0007669"/>
    <property type="project" value="UniProtKB-KW"/>
</dbReference>
<dbReference type="SMART" id="SM00132">
    <property type="entry name" value="LIM"/>
    <property type="match status" value="1"/>
</dbReference>
<dbReference type="Pfam" id="PF00412">
    <property type="entry name" value="LIM"/>
    <property type="match status" value="1"/>
</dbReference>
<keyword evidence="3" id="KW-0440">LIM domain</keyword>
<proteinExistence type="predicted"/>
<dbReference type="PANTHER" id="PTHR24209:SF25">
    <property type="entry name" value="PROTEIN DA1-RELATED 1"/>
    <property type="match status" value="1"/>
</dbReference>